<gene>
    <name evidence="2" type="ORF">CTZ28_41375</name>
</gene>
<evidence type="ECO:0000313" key="3">
    <source>
        <dbReference type="Proteomes" id="UP000270471"/>
    </source>
</evidence>
<sequence length="102" mass="11092">MIEAHSPTALEIRSPKQTRSAGYDAYRGELDRPAAVPAHLALLRDALARDALAHGCGRSPRAHRDGLCASGPVQAHRRHPARVTVARQLTLAQWVSRTTGIR</sequence>
<dbReference type="Proteomes" id="UP000270471">
    <property type="component" value="Unassembled WGS sequence"/>
</dbReference>
<dbReference type="EMBL" id="PENI01000045">
    <property type="protein sequence ID" value="RMB80258.1"/>
    <property type="molecule type" value="Genomic_DNA"/>
</dbReference>
<dbReference type="RefSeq" id="WP_121894960.1">
    <property type="nucleotide sequence ID" value="NZ_PENI01000045.1"/>
</dbReference>
<proteinExistence type="predicted"/>
<reference evidence="2 3" key="1">
    <citation type="submission" date="2017-11" db="EMBL/GenBank/DDBJ databases">
        <title>Draft genome of actinobacteria isolated from guarana (Paullinia cupana (Mart.) Ducke.</title>
        <authorList>
            <person name="Siqueira K.A."/>
            <person name="Liotti R.G."/>
            <person name="Mendes T.A.O."/>
            <person name="Soares M.A."/>
        </authorList>
    </citation>
    <scope>NUCLEOTIDE SEQUENCE [LARGE SCALE GENOMIC DNA]</scope>
    <source>
        <strain evidence="2 3">193</strain>
    </source>
</reference>
<name>A0A3M0HVW7_9ACTN</name>
<keyword evidence="3" id="KW-1185">Reference proteome</keyword>
<comment type="caution">
    <text evidence="2">The sequence shown here is derived from an EMBL/GenBank/DDBJ whole genome shotgun (WGS) entry which is preliminary data.</text>
</comment>
<accession>A0A3M0HVW7</accession>
<evidence type="ECO:0000313" key="2">
    <source>
        <dbReference type="EMBL" id="RMB80258.1"/>
    </source>
</evidence>
<organism evidence="2 3">
    <name type="scientific">Streptomyces shenzhenensis</name>
    <dbReference type="NCBI Taxonomy" id="943815"/>
    <lineage>
        <taxon>Bacteria</taxon>
        <taxon>Bacillati</taxon>
        <taxon>Actinomycetota</taxon>
        <taxon>Actinomycetes</taxon>
        <taxon>Kitasatosporales</taxon>
        <taxon>Streptomycetaceae</taxon>
        <taxon>Streptomyces</taxon>
    </lineage>
</organism>
<feature type="region of interest" description="Disordered" evidence="1">
    <location>
        <begin position="56"/>
        <end position="81"/>
    </location>
</feature>
<dbReference type="AlphaFoldDB" id="A0A3M0HVW7"/>
<evidence type="ECO:0000256" key="1">
    <source>
        <dbReference type="SAM" id="MobiDB-lite"/>
    </source>
</evidence>
<protein>
    <submittedName>
        <fullName evidence="2">Uncharacterized protein</fullName>
    </submittedName>
</protein>